<evidence type="ECO:0000313" key="2">
    <source>
        <dbReference type="EMBL" id="MXV16488.1"/>
    </source>
</evidence>
<sequence>MKNFRSDRAFMLLFALITLSFTTSSFTSRFGLDSYEIYLDNKLVSKHYVNQPLNLRVLQLDKAKENGQLKIGYTHCMSKGNGTGRSLTLKDEDGHLVHTWPFADTTVPEAKMAIAVKDLLAEAKKNTGHELSLYYTARETPKGEMLSMIRFK</sequence>
<evidence type="ECO:0000256" key="1">
    <source>
        <dbReference type="SAM" id="SignalP"/>
    </source>
</evidence>
<reference evidence="2 3" key="1">
    <citation type="submission" date="2019-11" db="EMBL/GenBank/DDBJ databases">
        <title>Pedobacter sp. HMF7056 Genome sequencing and assembly.</title>
        <authorList>
            <person name="Kang H."/>
            <person name="Kim H."/>
            <person name="Joh K."/>
        </authorList>
    </citation>
    <scope>NUCLEOTIDE SEQUENCE [LARGE SCALE GENOMIC DNA]</scope>
    <source>
        <strain evidence="2 3">HMF7056</strain>
    </source>
</reference>
<comment type="caution">
    <text evidence="2">The sequence shown here is derived from an EMBL/GenBank/DDBJ whole genome shotgun (WGS) entry which is preliminary data.</text>
</comment>
<accession>A0A7K1Y092</accession>
<dbReference type="RefSeq" id="WP_160907480.1">
    <property type="nucleotide sequence ID" value="NZ_WVHS01000003.1"/>
</dbReference>
<gene>
    <name evidence="2" type="ORF">GS398_14345</name>
</gene>
<organism evidence="2 3">
    <name type="scientific">Hufsiella ginkgonis</name>
    <dbReference type="NCBI Taxonomy" id="2695274"/>
    <lineage>
        <taxon>Bacteria</taxon>
        <taxon>Pseudomonadati</taxon>
        <taxon>Bacteroidota</taxon>
        <taxon>Sphingobacteriia</taxon>
        <taxon>Sphingobacteriales</taxon>
        <taxon>Sphingobacteriaceae</taxon>
        <taxon>Hufsiella</taxon>
    </lineage>
</organism>
<feature type="chain" id="PRO_5029672723" evidence="1">
    <location>
        <begin position="28"/>
        <end position="152"/>
    </location>
</feature>
<protein>
    <submittedName>
        <fullName evidence="2">Uncharacterized protein</fullName>
    </submittedName>
</protein>
<proteinExistence type="predicted"/>
<dbReference type="AlphaFoldDB" id="A0A7K1Y092"/>
<feature type="signal peptide" evidence="1">
    <location>
        <begin position="1"/>
        <end position="27"/>
    </location>
</feature>
<dbReference type="Proteomes" id="UP000451233">
    <property type="component" value="Unassembled WGS sequence"/>
</dbReference>
<keyword evidence="1" id="KW-0732">Signal</keyword>
<dbReference type="EMBL" id="WVHS01000003">
    <property type="protein sequence ID" value="MXV16488.1"/>
    <property type="molecule type" value="Genomic_DNA"/>
</dbReference>
<name>A0A7K1Y092_9SPHI</name>
<evidence type="ECO:0000313" key="3">
    <source>
        <dbReference type="Proteomes" id="UP000451233"/>
    </source>
</evidence>
<keyword evidence="3" id="KW-1185">Reference proteome</keyword>